<dbReference type="SUPFAM" id="SSF52833">
    <property type="entry name" value="Thioredoxin-like"/>
    <property type="match status" value="1"/>
</dbReference>
<dbReference type="PROSITE" id="PS51352">
    <property type="entry name" value="THIOREDOXIN_2"/>
    <property type="match status" value="1"/>
</dbReference>
<dbReference type="EMBL" id="CADCVV010000066">
    <property type="protein sequence ID" value="CAA9493624.1"/>
    <property type="molecule type" value="Genomic_DNA"/>
</dbReference>
<dbReference type="InterPro" id="IPR036249">
    <property type="entry name" value="Thioredoxin-like_sf"/>
</dbReference>
<protein>
    <submittedName>
        <fullName evidence="3">Na+/H+ antiporter NhaA type</fullName>
    </submittedName>
</protein>
<accession>A0A6J4SGR6</accession>
<sequence length="175" mass="19332">MSTTSSAPTPPVTARDHVLGPVDAPLTIVEYGDFECPACGQAFGHMQRARRQLGDRLRIVFRHFPLDRHPHAALAAEAAEAAGAQGSFWEMHDMLFHHQNRLEREDLIAYAQRLELDVERFASELAEQRHRERVEQDLASAVANRVEATPGVFVGATLLPAGVYSSDVLVHELSG</sequence>
<dbReference type="Pfam" id="PF13462">
    <property type="entry name" value="Thioredoxin_4"/>
    <property type="match status" value="1"/>
</dbReference>
<dbReference type="PANTHER" id="PTHR13887">
    <property type="entry name" value="GLUTATHIONE S-TRANSFERASE KAPPA"/>
    <property type="match status" value="1"/>
</dbReference>
<evidence type="ECO:0000259" key="2">
    <source>
        <dbReference type="PROSITE" id="PS51352"/>
    </source>
</evidence>
<reference evidence="3" key="1">
    <citation type="submission" date="2020-02" db="EMBL/GenBank/DDBJ databases">
        <authorList>
            <person name="Meier V. D."/>
        </authorList>
    </citation>
    <scope>NUCLEOTIDE SEQUENCE</scope>
    <source>
        <strain evidence="3">AVDCRST_MAG17</strain>
    </source>
</reference>
<evidence type="ECO:0000313" key="3">
    <source>
        <dbReference type="EMBL" id="CAA9493624.1"/>
    </source>
</evidence>
<dbReference type="Gene3D" id="3.40.30.10">
    <property type="entry name" value="Glutaredoxin"/>
    <property type="match status" value="1"/>
</dbReference>
<dbReference type="AlphaFoldDB" id="A0A6J4SGR6"/>
<feature type="domain" description="Thioredoxin" evidence="2">
    <location>
        <begin position="1"/>
        <end position="139"/>
    </location>
</feature>
<dbReference type="PANTHER" id="PTHR13887:SF55">
    <property type="entry name" value="SLR0313 PROTEIN"/>
    <property type="match status" value="1"/>
</dbReference>
<name>A0A6J4SGR6_9ACTN</name>
<gene>
    <name evidence="3" type="ORF">AVDCRST_MAG17-924</name>
</gene>
<evidence type="ECO:0000256" key="1">
    <source>
        <dbReference type="ARBA" id="ARBA00005791"/>
    </source>
</evidence>
<dbReference type="InterPro" id="IPR013766">
    <property type="entry name" value="Thioredoxin_domain"/>
</dbReference>
<organism evidence="3">
    <name type="scientific">uncultured Solirubrobacterales bacterium</name>
    <dbReference type="NCBI Taxonomy" id="768556"/>
    <lineage>
        <taxon>Bacteria</taxon>
        <taxon>Bacillati</taxon>
        <taxon>Actinomycetota</taxon>
        <taxon>Thermoleophilia</taxon>
        <taxon>Solirubrobacterales</taxon>
        <taxon>environmental samples</taxon>
    </lineage>
</organism>
<comment type="similarity">
    <text evidence="1">Belongs to the thioredoxin family. DsbA subfamily.</text>
</comment>
<proteinExistence type="inferred from homology"/>
<dbReference type="InterPro" id="IPR012336">
    <property type="entry name" value="Thioredoxin-like_fold"/>
</dbReference>